<keyword evidence="3" id="KW-0012">Acyltransferase</keyword>
<keyword evidence="4" id="KW-1185">Reference proteome</keyword>
<feature type="transmembrane region" description="Helical" evidence="1">
    <location>
        <begin position="160"/>
        <end position="176"/>
    </location>
</feature>
<dbReference type="Proteomes" id="UP000310017">
    <property type="component" value="Chromosome"/>
</dbReference>
<evidence type="ECO:0000256" key="1">
    <source>
        <dbReference type="SAM" id="Phobius"/>
    </source>
</evidence>
<organism evidence="3 4">
    <name type="scientific">Aggregatimonas sangjinii</name>
    <dbReference type="NCBI Taxonomy" id="2583587"/>
    <lineage>
        <taxon>Bacteria</taxon>
        <taxon>Pseudomonadati</taxon>
        <taxon>Bacteroidota</taxon>
        <taxon>Flavobacteriia</taxon>
        <taxon>Flavobacteriales</taxon>
        <taxon>Flavobacteriaceae</taxon>
        <taxon>Aggregatimonas</taxon>
    </lineage>
</organism>
<dbReference type="GO" id="GO:0016747">
    <property type="term" value="F:acyltransferase activity, transferring groups other than amino-acyl groups"/>
    <property type="evidence" value="ECO:0007669"/>
    <property type="project" value="InterPro"/>
</dbReference>
<feature type="transmembrane region" description="Helical" evidence="1">
    <location>
        <begin position="136"/>
        <end position="153"/>
    </location>
</feature>
<sequence length="359" mass="41542">MIKVLDGLRGFAALAIVISHFPRLADTGWANDLYHLVGIFRIGYLSVDIFFVLSGFLITRILIKEKKEKTFSFCVFYLKRAIRIFPIYYLSILICGFLFSWEGMEYLALYGANYYFMYEHSDHPLLQTWSLSVEEHFYILWPFIMYLFQLPILKKMVVPVVLGTVLISCWCAYLAVEENALYDIVYHATQFRILSLGIGCFLAFNEQKLAKWEYGKVILWLVPLTILTLCVGAFVPYLSFVSNVVAPFIQLFLFSLCSACIFLIVLLQENRNGSLHILFGNRAIGFIGKISYGIYLYHYPVFYYFGVTYRQIGEQVISATTMFLPLFLVMAISIASFYLIERPLAAHRGKIVQRFLFLK</sequence>
<dbReference type="PANTHER" id="PTHR23028:SF53">
    <property type="entry name" value="ACYL_TRANSF_3 DOMAIN-CONTAINING PROTEIN"/>
    <property type="match status" value="1"/>
</dbReference>
<proteinExistence type="predicted"/>
<keyword evidence="1" id="KW-0812">Transmembrane</keyword>
<feature type="transmembrane region" description="Helical" evidence="1">
    <location>
        <begin position="279"/>
        <end position="297"/>
    </location>
</feature>
<evidence type="ECO:0000259" key="2">
    <source>
        <dbReference type="Pfam" id="PF01757"/>
    </source>
</evidence>
<keyword evidence="1" id="KW-1133">Transmembrane helix</keyword>
<feature type="transmembrane region" description="Helical" evidence="1">
    <location>
        <begin position="84"/>
        <end position="101"/>
    </location>
</feature>
<feature type="transmembrane region" description="Helical" evidence="1">
    <location>
        <begin position="317"/>
        <end position="340"/>
    </location>
</feature>
<evidence type="ECO:0000313" key="4">
    <source>
        <dbReference type="Proteomes" id="UP000310017"/>
    </source>
</evidence>
<gene>
    <name evidence="3" type="ORF">FGM00_11345</name>
</gene>
<feature type="transmembrane region" description="Helical" evidence="1">
    <location>
        <begin position="244"/>
        <end position="267"/>
    </location>
</feature>
<feature type="transmembrane region" description="Helical" evidence="1">
    <location>
        <begin position="41"/>
        <end position="63"/>
    </location>
</feature>
<keyword evidence="3" id="KW-0808">Transferase</keyword>
<dbReference type="OrthoDB" id="290051at2"/>
<feature type="domain" description="Acyltransferase 3" evidence="2">
    <location>
        <begin position="5"/>
        <end position="338"/>
    </location>
</feature>
<dbReference type="GO" id="GO:0000271">
    <property type="term" value="P:polysaccharide biosynthetic process"/>
    <property type="evidence" value="ECO:0007669"/>
    <property type="project" value="TreeGrafter"/>
</dbReference>
<keyword evidence="1" id="KW-0472">Membrane</keyword>
<name>A0A5B7SR12_9FLAO</name>
<dbReference type="InterPro" id="IPR002656">
    <property type="entry name" value="Acyl_transf_3_dom"/>
</dbReference>
<dbReference type="EMBL" id="CP040710">
    <property type="protein sequence ID" value="QCX00672.1"/>
    <property type="molecule type" value="Genomic_DNA"/>
</dbReference>
<reference evidence="3 4" key="1">
    <citation type="submission" date="2019-05" db="EMBL/GenBank/DDBJ databases">
        <title>Genome sequencing of F202Z8.</title>
        <authorList>
            <person name="Kwon Y.M."/>
        </authorList>
    </citation>
    <scope>NUCLEOTIDE SEQUENCE [LARGE SCALE GENOMIC DNA]</scope>
    <source>
        <strain evidence="3 4">F202Z8</strain>
    </source>
</reference>
<dbReference type="Pfam" id="PF01757">
    <property type="entry name" value="Acyl_transf_3"/>
    <property type="match status" value="1"/>
</dbReference>
<dbReference type="InterPro" id="IPR050879">
    <property type="entry name" value="Acyltransferase_3"/>
</dbReference>
<dbReference type="KEGG" id="asag:FGM00_11345"/>
<protein>
    <submittedName>
        <fullName evidence="3">Acyltransferase</fullName>
    </submittedName>
</protein>
<feature type="transmembrane region" description="Helical" evidence="1">
    <location>
        <begin position="217"/>
        <end position="238"/>
    </location>
</feature>
<feature type="transmembrane region" description="Helical" evidence="1">
    <location>
        <begin position="188"/>
        <end position="205"/>
    </location>
</feature>
<dbReference type="GO" id="GO:0016020">
    <property type="term" value="C:membrane"/>
    <property type="evidence" value="ECO:0007669"/>
    <property type="project" value="TreeGrafter"/>
</dbReference>
<dbReference type="PANTHER" id="PTHR23028">
    <property type="entry name" value="ACETYLTRANSFERASE"/>
    <property type="match status" value="1"/>
</dbReference>
<dbReference type="AlphaFoldDB" id="A0A5B7SR12"/>
<evidence type="ECO:0000313" key="3">
    <source>
        <dbReference type="EMBL" id="QCX00672.1"/>
    </source>
</evidence>
<dbReference type="RefSeq" id="WP_138853017.1">
    <property type="nucleotide sequence ID" value="NZ_CP040710.1"/>
</dbReference>
<accession>A0A5B7SR12</accession>